<name>A0A1V6RFI3_9EURO</name>
<feature type="signal peptide" evidence="9">
    <location>
        <begin position="1"/>
        <end position="21"/>
    </location>
</feature>
<keyword evidence="4" id="KW-0812">Transmembrane</keyword>
<protein>
    <recommendedName>
        <fullName evidence="10">FAD-binding domain-containing protein</fullName>
    </recommendedName>
</protein>
<dbReference type="EMBL" id="MDYP01000054">
    <property type="protein sequence ID" value="OQE00300.1"/>
    <property type="molecule type" value="Genomic_DNA"/>
</dbReference>
<evidence type="ECO:0000256" key="3">
    <source>
        <dbReference type="ARBA" id="ARBA00022630"/>
    </source>
</evidence>
<keyword evidence="6" id="KW-1133">Transmembrane helix</keyword>
<comment type="subcellular location">
    <subcellularLocation>
        <location evidence="1">Membrane</location>
    </subcellularLocation>
</comment>
<evidence type="ECO:0000313" key="11">
    <source>
        <dbReference type="EMBL" id="OQE00300.1"/>
    </source>
</evidence>
<evidence type="ECO:0000256" key="1">
    <source>
        <dbReference type="ARBA" id="ARBA00004370"/>
    </source>
</evidence>
<dbReference type="Gene3D" id="3.50.50.60">
    <property type="entry name" value="FAD/NAD(P)-binding domain"/>
    <property type="match status" value="1"/>
</dbReference>
<keyword evidence="12" id="KW-1185">Reference proteome</keyword>
<evidence type="ECO:0000256" key="6">
    <source>
        <dbReference type="ARBA" id="ARBA00022989"/>
    </source>
</evidence>
<evidence type="ECO:0000256" key="2">
    <source>
        <dbReference type="ARBA" id="ARBA00007992"/>
    </source>
</evidence>
<evidence type="ECO:0000256" key="4">
    <source>
        <dbReference type="ARBA" id="ARBA00022692"/>
    </source>
</evidence>
<sequence length="483" mass="53688">MPTSRPFRVIIIGGGVAGLLASHCLQKAGIDHVVLERRAEVAPEEGASIAIYPHGVRILHQLGILEAAKRVCVPCDRWWSRRPDGKAIMNNGFFHYVKENHGHDILLLERRQFLQVLYNELPDKAHIRTGCTAKEIKQFVSGVEVKLSDGTIETGDLIIGCDGVNSMTRSSMWEHAKKISPGLITAKEKTSMKTHWKCLIGMAPADPGLGERDMTVVHDSKYSFLTLSQPDRVFFFVFFRLSKPTSWPQRQRYSDADAESLAASVANHHLSETTVFGELWKSRYRGALIPLEEGVLEHWYHGRIVLAGDSVHKMTPNIALGGNSAMESVVSLCNQIQTMMVKQCGAQPSLATLTQAFAAYQTERQGRVKQVMEYSGLITKVQAWSSPIHWFLANWVLPLQPDRAIADDLGEIIRGAPKLNYVDLGEFASGKLEWKYGNPVGSLVKAKRHPEAVSSRILRVMSTVLVIAFVVVAARHIKSLLVI</sequence>
<dbReference type="STRING" id="29845.A0A1V6RFI3"/>
<proteinExistence type="inferred from homology"/>
<dbReference type="PANTHER" id="PTHR47356:SF2">
    <property type="entry name" value="FAD-BINDING DOMAIN-CONTAINING PROTEIN-RELATED"/>
    <property type="match status" value="1"/>
</dbReference>
<evidence type="ECO:0000256" key="9">
    <source>
        <dbReference type="SAM" id="SignalP"/>
    </source>
</evidence>
<keyword evidence="9" id="KW-0732">Signal</keyword>
<comment type="similarity">
    <text evidence="2">Belongs to the paxM FAD-dependent monooxygenase family.</text>
</comment>
<gene>
    <name evidence="11" type="ORF">PENVUL_c054G07904</name>
</gene>
<keyword evidence="8" id="KW-0472">Membrane</keyword>
<reference evidence="12" key="1">
    <citation type="journal article" date="2017" name="Nat. Microbiol.">
        <title>Global analysis of biosynthetic gene clusters reveals vast potential of secondary metabolite production in Penicillium species.</title>
        <authorList>
            <person name="Nielsen J.C."/>
            <person name="Grijseels S."/>
            <person name="Prigent S."/>
            <person name="Ji B."/>
            <person name="Dainat J."/>
            <person name="Nielsen K.F."/>
            <person name="Frisvad J.C."/>
            <person name="Workman M."/>
            <person name="Nielsen J."/>
        </authorList>
    </citation>
    <scope>NUCLEOTIDE SEQUENCE [LARGE SCALE GENOMIC DNA]</scope>
    <source>
        <strain evidence="12">IBT 29486</strain>
    </source>
</reference>
<evidence type="ECO:0000256" key="7">
    <source>
        <dbReference type="ARBA" id="ARBA00023002"/>
    </source>
</evidence>
<dbReference type="Proteomes" id="UP000191518">
    <property type="component" value="Unassembled WGS sequence"/>
</dbReference>
<dbReference type="GO" id="GO:0071949">
    <property type="term" value="F:FAD binding"/>
    <property type="evidence" value="ECO:0007669"/>
    <property type="project" value="InterPro"/>
</dbReference>
<dbReference type="InterPro" id="IPR036188">
    <property type="entry name" value="FAD/NAD-bd_sf"/>
</dbReference>
<feature type="domain" description="FAD-binding" evidence="10">
    <location>
        <begin position="8"/>
        <end position="373"/>
    </location>
</feature>
<feature type="chain" id="PRO_5012325212" description="FAD-binding domain-containing protein" evidence="9">
    <location>
        <begin position="22"/>
        <end position="483"/>
    </location>
</feature>
<dbReference type="InterPro" id="IPR002938">
    <property type="entry name" value="FAD-bd"/>
</dbReference>
<keyword evidence="3" id="KW-0285">Flavoprotein</keyword>
<evidence type="ECO:0000259" key="10">
    <source>
        <dbReference type="Pfam" id="PF01494"/>
    </source>
</evidence>
<comment type="caution">
    <text evidence="11">The sequence shown here is derived from an EMBL/GenBank/DDBJ whole genome shotgun (WGS) entry which is preliminary data.</text>
</comment>
<dbReference type="GO" id="GO:0004497">
    <property type="term" value="F:monooxygenase activity"/>
    <property type="evidence" value="ECO:0007669"/>
    <property type="project" value="InterPro"/>
</dbReference>
<dbReference type="Pfam" id="PF01494">
    <property type="entry name" value="FAD_binding_3"/>
    <property type="match status" value="1"/>
</dbReference>
<dbReference type="PRINTS" id="PR00420">
    <property type="entry name" value="RNGMNOXGNASE"/>
</dbReference>
<dbReference type="SUPFAM" id="SSF51905">
    <property type="entry name" value="FAD/NAD(P)-binding domain"/>
    <property type="match status" value="1"/>
</dbReference>
<evidence type="ECO:0000256" key="5">
    <source>
        <dbReference type="ARBA" id="ARBA00022827"/>
    </source>
</evidence>
<organism evidence="11 12">
    <name type="scientific">Penicillium vulpinum</name>
    <dbReference type="NCBI Taxonomy" id="29845"/>
    <lineage>
        <taxon>Eukaryota</taxon>
        <taxon>Fungi</taxon>
        <taxon>Dikarya</taxon>
        <taxon>Ascomycota</taxon>
        <taxon>Pezizomycotina</taxon>
        <taxon>Eurotiomycetes</taxon>
        <taxon>Eurotiomycetidae</taxon>
        <taxon>Eurotiales</taxon>
        <taxon>Aspergillaceae</taxon>
        <taxon>Penicillium</taxon>
    </lineage>
</organism>
<dbReference type="GO" id="GO:0016020">
    <property type="term" value="C:membrane"/>
    <property type="evidence" value="ECO:0007669"/>
    <property type="project" value="UniProtKB-SubCell"/>
</dbReference>
<accession>A0A1V6RFI3</accession>
<evidence type="ECO:0000313" key="12">
    <source>
        <dbReference type="Proteomes" id="UP000191518"/>
    </source>
</evidence>
<dbReference type="AlphaFoldDB" id="A0A1V6RFI3"/>
<dbReference type="InterPro" id="IPR050562">
    <property type="entry name" value="FAD_mOase_fung"/>
</dbReference>
<keyword evidence="5" id="KW-0274">FAD</keyword>
<dbReference type="PANTHER" id="PTHR47356">
    <property type="entry name" value="FAD-DEPENDENT MONOOXYGENASE ASQG-RELATED"/>
    <property type="match status" value="1"/>
</dbReference>
<evidence type="ECO:0000256" key="8">
    <source>
        <dbReference type="ARBA" id="ARBA00023136"/>
    </source>
</evidence>
<keyword evidence="7" id="KW-0560">Oxidoreductase</keyword>